<feature type="compositionally biased region" description="Polar residues" evidence="1">
    <location>
        <begin position="264"/>
        <end position="273"/>
    </location>
</feature>
<feature type="region of interest" description="Disordered" evidence="1">
    <location>
        <begin position="1015"/>
        <end position="1105"/>
    </location>
</feature>
<feature type="compositionally biased region" description="Polar residues" evidence="1">
    <location>
        <begin position="1031"/>
        <end position="1041"/>
    </location>
</feature>
<dbReference type="InterPro" id="IPR026180">
    <property type="entry name" value="NSL1"/>
</dbReference>
<feature type="compositionally biased region" description="Pro residues" evidence="1">
    <location>
        <begin position="1051"/>
        <end position="1060"/>
    </location>
</feature>
<dbReference type="EMBL" id="JADWDJ010000020">
    <property type="protein sequence ID" value="KAG5265144.1"/>
    <property type="molecule type" value="Genomic_DNA"/>
</dbReference>
<feature type="compositionally biased region" description="Polar residues" evidence="1">
    <location>
        <begin position="492"/>
        <end position="506"/>
    </location>
</feature>
<feature type="compositionally biased region" description="Polar residues" evidence="1">
    <location>
        <begin position="336"/>
        <end position="351"/>
    </location>
</feature>
<dbReference type="GO" id="GO:0035035">
    <property type="term" value="F:histone acetyltransferase binding"/>
    <property type="evidence" value="ECO:0007669"/>
    <property type="project" value="TreeGrafter"/>
</dbReference>
<feature type="region of interest" description="Disordered" evidence="1">
    <location>
        <begin position="260"/>
        <end position="352"/>
    </location>
</feature>
<accession>A0AAV6FQL0</accession>
<sequence length="1105" mass="117902">MYYYSSRPKMSASAAGAAGVGAGGARRLQNGSRCAVGGGCGELVNGDGRFSAVVATATTTTPTECCDTESCVAEAQTNSDWDKASIAAASPPCTNAEPGSGRQKKNNSSSPSFFVNGSTDGIITRERAGACGQYGNPGGLGGGCSAVGRQSDGPGEDNGINIDHEPEGSRYGGERLCFMVPASSRSERRACKPQAPVTGRRNYNVKGQTQTKGAAASMTAAARCGHQNAESANSKRRGCSYTRASKRVCYAGTARAGDCGSLGTGSETQQDSGDTPRIFPESHSSGVSEKSNGRQWLGSEQATEDVGEKCQIRRTSATGSHKSNSTVCPRVAGDASNVNSNDMMPPCQTSKGRVRLYRVRSFLASTSGYHNGHGENGRYNLNGSSRPSPPSQDKAVLPRKHSSPVADISEQRGNGGSNGRGSSSPDAAVAEMPGADRSDAAEAEDTQVKLEAQVERASGEASRRQVELEERSERVLRRLQAVQVKQVERHVSQQLQGLSRRPSQGSGDRKPAAVLSHSSRRRELSRLAHSCSEVLSAAGGALDSDHTASSSGGSSESEEDGDEDEGSVMKGWTHTRSAKAVRRATELQWAQERARLGSRWVWLQAQVSELEYRIRALTELYTHLRQGKVRTGPETPLRAPRPPPPQNSATCRSSSAGEPLRKTKAEDAVPSPQPPLASAARVCPLPRLRRHKLLRLEACPALGLKPVLLPCVCEPSVVCVLCGGGPPRPPPDPRECVEQRRSRLDLCVHPVLTLPSDIPLVVQCGTSPLVGGSQNALRWTGVPAHAAGVSRRGQGTQRAGRVRRRLMCPRPPNTLPPLQHSTGGTCGRNYRGVVSPGLLNQRITDLPPLSTTSLVPGTSNQPLRRRRGESSFDIDNLVMPVGLAGLGAKCRNSSTRRSSLPAGGNWMMRGRCHILLYWTPHSHTSRKSLREMQSQRRWRTCLMDLSSVVMLFVRTENGVAGATGHTDVAAAGPLRSTVRADPEDASLFLPEEEQQVMLPWERRTFPLLEAELAALQEEEEEEEHCEGEGSGRSQSTDSGISLGSLELSPRTPQPAAPPPATSSTQDPPCPARSPIPAAFLPRPPLSPHTLHPAFTVRRQSRSDAP</sequence>
<feature type="region of interest" description="Disordered" evidence="1">
    <location>
        <begin position="628"/>
        <end position="676"/>
    </location>
</feature>
<keyword evidence="3" id="KW-1185">Reference proteome</keyword>
<proteinExistence type="predicted"/>
<evidence type="ECO:0000256" key="1">
    <source>
        <dbReference type="SAM" id="MobiDB-lite"/>
    </source>
</evidence>
<feature type="region of interest" description="Disordered" evidence="1">
    <location>
        <begin position="538"/>
        <end position="580"/>
    </location>
</feature>
<organism evidence="2 3">
    <name type="scientific">Alosa alosa</name>
    <name type="common">allis shad</name>
    <dbReference type="NCBI Taxonomy" id="278164"/>
    <lineage>
        <taxon>Eukaryota</taxon>
        <taxon>Metazoa</taxon>
        <taxon>Chordata</taxon>
        <taxon>Craniata</taxon>
        <taxon>Vertebrata</taxon>
        <taxon>Euteleostomi</taxon>
        <taxon>Actinopterygii</taxon>
        <taxon>Neopterygii</taxon>
        <taxon>Teleostei</taxon>
        <taxon>Clupei</taxon>
        <taxon>Clupeiformes</taxon>
        <taxon>Clupeoidei</taxon>
        <taxon>Clupeidae</taxon>
        <taxon>Alosa</taxon>
    </lineage>
</organism>
<feature type="compositionally biased region" description="Acidic residues" evidence="1">
    <location>
        <begin position="556"/>
        <end position="566"/>
    </location>
</feature>
<feature type="compositionally biased region" description="Polar residues" evidence="1">
    <location>
        <begin position="647"/>
        <end position="656"/>
    </location>
</feature>
<dbReference type="Proteomes" id="UP000823561">
    <property type="component" value="Chromosome 20"/>
</dbReference>
<name>A0AAV6FQL0_9TELE</name>
<feature type="region of interest" description="Disordered" evidence="1">
    <location>
        <begin position="484"/>
        <end position="521"/>
    </location>
</feature>
<evidence type="ECO:0008006" key="4">
    <source>
        <dbReference type="Google" id="ProtNLM"/>
    </source>
</evidence>
<evidence type="ECO:0000313" key="2">
    <source>
        <dbReference type="EMBL" id="KAG5265144.1"/>
    </source>
</evidence>
<gene>
    <name evidence="2" type="ORF">AALO_G00261890</name>
</gene>
<evidence type="ECO:0000313" key="3">
    <source>
        <dbReference type="Proteomes" id="UP000823561"/>
    </source>
</evidence>
<dbReference type="AlphaFoldDB" id="A0AAV6FQL0"/>
<comment type="caution">
    <text evidence="2">The sequence shown here is derived from an EMBL/GenBank/DDBJ whole genome shotgun (WGS) entry which is preliminary data.</text>
</comment>
<feature type="compositionally biased region" description="Polar residues" evidence="1">
    <location>
        <begin position="282"/>
        <end position="301"/>
    </location>
</feature>
<feature type="compositionally biased region" description="Acidic residues" evidence="1">
    <location>
        <begin position="1016"/>
        <end position="1025"/>
    </location>
</feature>
<feature type="compositionally biased region" description="Basic and acidic residues" evidence="1">
    <location>
        <begin position="434"/>
        <end position="444"/>
    </location>
</feature>
<feature type="compositionally biased region" description="Polar residues" evidence="1">
    <location>
        <begin position="313"/>
        <end position="327"/>
    </location>
</feature>
<feature type="compositionally biased region" description="Polar residues" evidence="1">
    <location>
        <begin position="106"/>
        <end position="118"/>
    </location>
</feature>
<protein>
    <recommendedName>
        <fullName evidence="4">PEHE domain-containing protein</fullName>
    </recommendedName>
</protein>
<dbReference type="PANTHER" id="PTHR22443">
    <property type="entry name" value="NON-SPECIFIC LETHAL 1, ISOFORM M"/>
    <property type="match status" value="1"/>
</dbReference>
<dbReference type="GO" id="GO:0044545">
    <property type="term" value="C:NSL complex"/>
    <property type="evidence" value="ECO:0007669"/>
    <property type="project" value="TreeGrafter"/>
</dbReference>
<dbReference type="PANTHER" id="PTHR22443:SF14">
    <property type="entry name" value="KAT8 REGULATORY NSL COMPLEX SUBUNIT 1"/>
    <property type="match status" value="1"/>
</dbReference>
<reference evidence="2" key="1">
    <citation type="submission" date="2020-10" db="EMBL/GenBank/DDBJ databases">
        <title>Chromosome-scale genome assembly of the Allis shad, Alosa alosa.</title>
        <authorList>
            <person name="Margot Z."/>
            <person name="Christophe K."/>
            <person name="Cabau C."/>
            <person name="Louis A."/>
            <person name="Berthelot C."/>
            <person name="Parey E."/>
            <person name="Roest Crollius H."/>
            <person name="Montfort J."/>
            <person name="Robinson-Rechavi M."/>
            <person name="Bucao C."/>
            <person name="Bouchez O."/>
            <person name="Gislard M."/>
            <person name="Lluch J."/>
            <person name="Milhes M."/>
            <person name="Lampietro C."/>
            <person name="Lopez Roques C."/>
            <person name="Donnadieu C."/>
            <person name="Braasch I."/>
            <person name="Desvignes T."/>
            <person name="Postlethwait J."/>
            <person name="Bobe J."/>
            <person name="Guiguen Y."/>
        </authorList>
    </citation>
    <scope>NUCLEOTIDE SEQUENCE</scope>
    <source>
        <strain evidence="2">M-15738</strain>
        <tissue evidence="2">Blood</tissue>
    </source>
</reference>
<feature type="region of interest" description="Disordered" evidence="1">
    <location>
        <begin position="366"/>
        <end position="444"/>
    </location>
</feature>
<feature type="region of interest" description="Disordered" evidence="1">
    <location>
        <begin position="89"/>
        <end position="118"/>
    </location>
</feature>